<dbReference type="SMART" id="SM00996">
    <property type="entry name" value="AdoHcyase"/>
    <property type="match status" value="1"/>
</dbReference>
<comment type="pathway">
    <text evidence="10">Amino-acid biosynthesis; L-homocysteine biosynthesis; L-homocysteine from S-adenosyl-L-homocysteine: step 1/1.</text>
</comment>
<feature type="compositionally biased region" description="Low complexity" evidence="12">
    <location>
        <begin position="1856"/>
        <end position="1865"/>
    </location>
</feature>
<dbReference type="OrthoDB" id="10258787at2759"/>
<feature type="compositionally biased region" description="Basic and acidic residues" evidence="12">
    <location>
        <begin position="1599"/>
        <end position="1620"/>
    </location>
</feature>
<dbReference type="GO" id="GO:0005930">
    <property type="term" value="C:axoneme"/>
    <property type="evidence" value="ECO:0007669"/>
    <property type="project" value="TreeGrafter"/>
</dbReference>
<evidence type="ECO:0000256" key="6">
    <source>
        <dbReference type="ARBA" id="ARBA00022803"/>
    </source>
</evidence>
<dbReference type="FunFam" id="3.40.50.720:FF:000035">
    <property type="entry name" value="Adenosylhomocysteinase"/>
    <property type="match status" value="1"/>
</dbReference>
<keyword evidence="5" id="KW-0677">Repeat</keyword>
<dbReference type="Pfam" id="PF24760">
    <property type="entry name" value="TPR_IF140_C"/>
    <property type="match status" value="1"/>
</dbReference>
<keyword evidence="15" id="KW-1185">Reference proteome</keyword>
<evidence type="ECO:0000256" key="5">
    <source>
        <dbReference type="ARBA" id="ARBA00022737"/>
    </source>
</evidence>
<dbReference type="CDD" id="cd00401">
    <property type="entry name" value="SAHH"/>
    <property type="match status" value="1"/>
</dbReference>
<evidence type="ECO:0000256" key="4">
    <source>
        <dbReference type="ARBA" id="ARBA00022574"/>
    </source>
</evidence>
<dbReference type="EMBL" id="CADCXV010001215">
    <property type="protein sequence ID" value="CAB0042666.1"/>
    <property type="molecule type" value="Genomic_DNA"/>
</dbReference>
<dbReference type="InterPro" id="IPR011990">
    <property type="entry name" value="TPR-like_helical_dom_sf"/>
</dbReference>
<dbReference type="InterPro" id="IPR056156">
    <property type="entry name" value="TPR_IF140_C"/>
</dbReference>
<dbReference type="SMART" id="SM00320">
    <property type="entry name" value="WD40"/>
    <property type="match status" value="6"/>
</dbReference>
<protein>
    <recommendedName>
        <fullName evidence="10">Adenosylhomocysteinase</fullName>
        <ecNumber evidence="10">3.13.2.1</ecNumber>
    </recommendedName>
</protein>
<dbReference type="InterPro" id="IPR056155">
    <property type="entry name" value="Beta-prop_IFT140_2nd"/>
</dbReference>
<dbReference type="GO" id="GO:0030991">
    <property type="term" value="C:intraciliary transport particle A"/>
    <property type="evidence" value="ECO:0007669"/>
    <property type="project" value="TreeGrafter"/>
</dbReference>
<evidence type="ECO:0000256" key="8">
    <source>
        <dbReference type="ARBA" id="ARBA00023069"/>
    </source>
</evidence>
<dbReference type="Gene3D" id="3.40.50.720">
    <property type="entry name" value="NAD(P)-binding Rossmann-like Domain"/>
    <property type="match status" value="1"/>
</dbReference>
<accession>A0A6H5IZA9</accession>
<dbReference type="InterPro" id="IPR015878">
    <property type="entry name" value="Ado_hCys_hydrolase_NAD-bd"/>
</dbReference>
<evidence type="ECO:0000256" key="11">
    <source>
        <dbReference type="RuleBase" id="RU004166"/>
    </source>
</evidence>
<dbReference type="InterPro" id="IPR056154">
    <property type="entry name" value="Beta-prop_IFT140_1st"/>
</dbReference>
<dbReference type="EC" id="3.13.2.1" evidence="10"/>
<gene>
    <name evidence="14" type="ORF">TBRA_LOCUS14274</name>
</gene>
<feature type="region of interest" description="Disordered" evidence="12">
    <location>
        <begin position="1516"/>
        <end position="1564"/>
    </location>
</feature>
<dbReference type="GO" id="GO:0006730">
    <property type="term" value="P:one-carbon metabolic process"/>
    <property type="evidence" value="ECO:0007669"/>
    <property type="project" value="UniProtKB-KW"/>
</dbReference>
<dbReference type="FunFam" id="3.40.50.1480:FF:000002">
    <property type="entry name" value="Adenosylhomocysteinase"/>
    <property type="match status" value="1"/>
</dbReference>
<evidence type="ECO:0000256" key="7">
    <source>
        <dbReference type="ARBA" id="ARBA00023027"/>
    </source>
</evidence>
<dbReference type="SMART" id="SM00997">
    <property type="entry name" value="AdoHcyase_NAD"/>
    <property type="match status" value="1"/>
</dbReference>
<feature type="compositionally biased region" description="Basic residues" evidence="12">
    <location>
        <begin position="1900"/>
        <end position="1918"/>
    </location>
</feature>
<proteinExistence type="inferred from homology"/>
<reference evidence="14 15" key="1">
    <citation type="submission" date="2020-02" db="EMBL/GenBank/DDBJ databases">
        <authorList>
            <person name="Ferguson B K."/>
        </authorList>
    </citation>
    <scope>NUCLEOTIDE SEQUENCE [LARGE SCALE GENOMIC DNA]</scope>
</reference>
<dbReference type="NCBIfam" id="NF004005">
    <property type="entry name" value="PRK05476.2-3"/>
    <property type="match status" value="1"/>
</dbReference>
<comment type="cofactor">
    <cofactor evidence="10">
        <name>NAD(+)</name>
        <dbReference type="ChEBI" id="CHEBI:57540"/>
    </cofactor>
    <text evidence="10">Binds 1 NAD(+) per subunit.</text>
</comment>
<evidence type="ECO:0000313" key="15">
    <source>
        <dbReference type="Proteomes" id="UP000479190"/>
    </source>
</evidence>
<dbReference type="NCBIfam" id="TIGR00936">
    <property type="entry name" value="ahcY"/>
    <property type="match status" value="1"/>
</dbReference>
<feature type="domain" description="S-adenosyl-L-homocysteine hydrolase NAD binding" evidence="13">
    <location>
        <begin position="2298"/>
        <end position="2459"/>
    </location>
</feature>
<evidence type="ECO:0000256" key="2">
    <source>
        <dbReference type="ARBA" id="ARBA00007122"/>
    </source>
</evidence>
<dbReference type="SUPFAM" id="SSF51735">
    <property type="entry name" value="NAD(P)-binding Rossmann-fold domains"/>
    <property type="match status" value="1"/>
</dbReference>
<comment type="catalytic activity">
    <reaction evidence="10">
        <text>S-adenosyl-L-homocysteine + H2O = L-homocysteine + adenosine</text>
        <dbReference type="Rhea" id="RHEA:21708"/>
        <dbReference type="ChEBI" id="CHEBI:15377"/>
        <dbReference type="ChEBI" id="CHEBI:16335"/>
        <dbReference type="ChEBI" id="CHEBI:57856"/>
        <dbReference type="ChEBI" id="CHEBI:58199"/>
        <dbReference type="EC" id="3.13.2.1"/>
    </reaction>
</comment>
<dbReference type="InterPro" id="IPR001680">
    <property type="entry name" value="WD40_rpt"/>
</dbReference>
<dbReference type="InterPro" id="IPR056168">
    <property type="entry name" value="TPR_IF140/IFT172/WDR19"/>
</dbReference>
<dbReference type="Pfam" id="PF23385">
    <property type="entry name" value="Beta-prop_IFT140_2nd"/>
    <property type="match status" value="1"/>
</dbReference>
<dbReference type="GO" id="GO:0004013">
    <property type="term" value="F:adenosylhomocysteinase activity"/>
    <property type="evidence" value="ECO:0007669"/>
    <property type="project" value="UniProtKB-EC"/>
</dbReference>
<comment type="similarity">
    <text evidence="2 11">Belongs to the adenosylhomocysteinase family.</text>
</comment>
<dbReference type="InterPro" id="IPR036322">
    <property type="entry name" value="WD40_repeat_dom_sf"/>
</dbReference>
<feature type="region of interest" description="Disordered" evidence="12">
    <location>
        <begin position="1709"/>
        <end position="1731"/>
    </location>
</feature>
<dbReference type="SUPFAM" id="SSF52283">
    <property type="entry name" value="Formate/glycerate dehydrogenase catalytic domain-like"/>
    <property type="match status" value="1"/>
</dbReference>
<dbReference type="InterPro" id="IPR000043">
    <property type="entry name" value="Adenosylhomocysteinase-like"/>
</dbReference>
<dbReference type="InterPro" id="IPR036291">
    <property type="entry name" value="NAD(P)-bd_dom_sf"/>
</dbReference>
<evidence type="ECO:0000259" key="13">
    <source>
        <dbReference type="SMART" id="SM00997"/>
    </source>
</evidence>
<feature type="compositionally biased region" description="Low complexity" evidence="12">
    <location>
        <begin position="1531"/>
        <end position="1554"/>
    </location>
</feature>
<dbReference type="Gene3D" id="1.25.40.470">
    <property type="match status" value="1"/>
</dbReference>
<dbReference type="PANTHER" id="PTHR15722">
    <property type="entry name" value="IFT140/172-RELATED"/>
    <property type="match status" value="1"/>
</dbReference>
<dbReference type="PROSITE" id="PS00738">
    <property type="entry name" value="ADOHCYASE_1"/>
    <property type="match status" value="1"/>
</dbReference>
<dbReference type="Pfam" id="PF00670">
    <property type="entry name" value="AdoHcyase_NAD"/>
    <property type="match status" value="1"/>
</dbReference>
<feature type="compositionally biased region" description="Low complexity" evidence="12">
    <location>
        <begin position="1588"/>
        <end position="1597"/>
    </location>
</feature>
<evidence type="ECO:0000256" key="3">
    <source>
        <dbReference type="ARBA" id="ARBA00022563"/>
    </source>
</evidence>
<keyword evidence="6" id="KW-0802">TPR repeat</keyword>
<keyword evidence="9" id="KW-0966">Cell projection</keyword>
<dbReference type="SUPFAM" id="SSF81901">
    <property type="entry name" value="HCP-like"/>
    <property type="match status" value="1"/>
</dbReference>
<dbReference type="InterPro" id="IPR042172">
    <property type="entry name" value="Adenosylhomocyst_ase-like_sf"/>
</dbReference>
<dbReference type="GO" id="GO:0035721">
    <property type="term" value="P:intraciliary retrograde transport"/>
    <property type="evidence" value="ECO:0007669"/>
    <property type="project" value="TreeGrafter"/>
</dbReference>
<dbReference type="FunFam" id="3.40.50.1480:FF:000009">
    <property type="entry name" value="Adenosylhomocysteinase like 2"/>
    <property type="match status" value="1"/>
</dbReference>
<keyword evidence="8" id="KW-0969">Cilium</keyword>
<dbReference type="Proteomes" id="UP000479190">
    <property type="component" value="Unassembled WGS sequence"/>
</dbReference>
<dbReference type="SUPFAM" id="SSF50978">
    <property type="entry name" value="WD40 repeat-like"/>
    <property type="match status" value="2"/>
</dbReference>
<name>A0A6H5IZA9_9HYME</name>
<sequence length="2538" mass="286384">MSLYFDTRVQNPEIASVSTFVSWHANLPLLAIASFSQEKGGFVTVFDDQGELLPDVESSGHSVAQITALAWHPERKWLAVTWESGELRIWTGDTGSRDFNIIVTPHRDPITILQWSQHGGRLVSGDIVGSLVGWRLDSRNQLSIMFHHELKESLTHIAFKITSPKPSVDFSGLAKAAVAGDERALDLFSSWRPRTAAPTSISVQRDNHAFYTATISGVVYYVDAQGQCIQVLNMDGQALHCLLHHQIRDSLVIMSEGLHIGHFQTDSVTGQLTEITKVKLSGKSDNTKSGPSLCWAGNNTLAILTGESTIRLWDLHTGDTYLLSPPEQNTTGNLAAPQEICTSLSYCKVNDTLVAGSNLGTIYLWKRKVRGSESEENSWPAIPDSCTVPGTVKQITWGAILLRSPLLAVNCVTNVYILHQQPMCAVYNDGVCASQISPTQLLIEIHEPEQKFTLKTDIQVQATAVNRSYIAVSSGRHGVVYKMSQDSPPTTTVVTSFSCETEKILLHDSTLIVLTPQAIQLRSIEEGTIIQTLPTLPEEGEPITMEMTGDFLTVASLNGILKIWDLSKREAKLHTRAMATYEAISDFAEIIEARCNSDCRYVSITVAMANLMPSPILYVWDIESDQILEFDFSSGDNDDDNDSPLIAKCKGRLVTAHCWDIDDSRLLICRAQKPESFNPKSSSDEAKNQETVNVVLVTMFVTSEHGIVVQDTRDIKDVNSRLLGVKSPYLVALDSEKTSKSKTARLLMRDFEELGSCDQTTKRAILDFCFYLSIANMDEAFKAIKTIQNETVWKSLAKMCVKTKQLDMAMLCLGHMKKARSARALREAMQDDTLNLEAKVGVLAVELELYDDADRLFREAKRLDLVGSLLEARNRFKEAIELAKKEDKIREKTSCYNYARALESNGRITEAIEMYTQAECHRFEVPRMLLASPRDLQTYLVNSDDPEIKNWHAQYTESTNDMEAALKLYEQAQDSLSQTRLLCYFERESEACDVVNRTRHPASAYHLAAHYESRNNIGQAVHFYTMAGAYTNAIRVCKEHDMHEELWPLATMAPRQAQIDVARYYEQMEQVDKAILLYHKAGLLKRALDLAFKTKQYNALQLITMDVNADSDPALIKKCAEYFVQNSQIDKAVDLLAIGKYYEEALDLIEEHDINLTEDLAEKMALDKPEKDADKERSRLIMLERIGEIALRQNNLHLATKKFTQAGNKPRAMKVLLKSGDTEKICFFAQVSRQREIYIMAGNYLQSLDWQNQPEVLKNIISFYSKGKAMDLLANFYVACAQVEIDEFQNYEKAVDALNQASRCLAKVIEPKDPDIHRRAVDVVNGRLTTIKRYIDIKKLFERGETDTAMSQVRFLLDSQGQELEQSVRRGDLFATITHHFIGMGDTEKARATVEELKRLVPGINLTYYYDEKILEKLGFKANVEQEKLVDRDDDIEELTKVIACAIRRLRAEIRWTIRNKEETKGRLVSEPLQLSRRIDESVAGAVIDMLVDLTHDQQERVSLKPIRWSRWTLRAASGGSGRSGGRRRSSSSWRPRQEQQQEQQQQPLLSLNSSGGGNNNGGEEEEEVYYHHYRWDQEGAGGRYRESSLSSSSSLSDDQDRADCFNGNRDEYDGDRDNMMDTSSRVPRSPAPRLIFLFATLTLTVAATVLLCGAIMSDHWEEVYWDREILDKLNVSPRIRWYLDDKVGKLDSAYNNRPRVNEDHRVVQTIGNAPPPPPPPPQQQQQQQSHSVVDAVGVHLINKNNNNNNNKNSAPAPAFIVPMHGGIWTLCVSLTDLEIELLGQVDFPQERCINYLKPDEAHEELRAAWQNHQNRIYSNFTVFKALQLTHAELEHILLTGLSNNPRLGRDRRLLRPLPSSNISRPHYRSHVSSSSDLRALHSHDPLQQAKRPGSQQRRPCQRQRARGRRRRWARRSPHPQGPSLRLLLVDGLRLGRRHPVRAGLDRLDSPQQDHEVLADRRYDSVAARGLRGLRRIHCCEPTAKTTIRRRADIVSLQKVYIPKKKKVVVKFRDRYARAIYWRRGARNASSVPRLLQAARKSRNDSLEATNNAYHGARSKLDSKSGALKKAGRYRSRSLSASSTDSYSSGSSSEEDDVSPREKIQKTDKDFTDFCVRNIEQHAFGRREIEIAEQEMPGIMALRKRARDDKPLKNAKIVGCTHINAQTAVLIETLVELGAQVRWAACNIYSTQNEVAAALAWAGYPVYAWRSETEEDFWWCIDKCINAENWQPNMILDDGGDATHLMLKKYNAMFKMIKGIVEESVTGVHRLYQLSKANKLSVPAMNVNDSVTKTKFDNLYSCRESIIDSLKRSTDVMFGGKQVVICGYGEVGKGCCQALKGLGCIVYITEIDPICALQASMDGFRVVKLNEVIRNVDIVITATGNKNVVTREHMDKMKNGCVVCNMGHSNTEIDINSLRTSDLTWEKVRSQVDHIIWPDGKRIVLLAEGRLVNLSCSSIPSFVVSITAATQALALIELFNAPAGRYKSDVYLLPKKMDEYVASLHLPTFDAHLTELTDEQAKYMGLNKAGPFKPNYYR</sequence>
<feature type="region of interest" description="Disordered" evidence="12">
    <location>
        <begin position="2043"/>
        <end position="2103"/>
    </location>
</feature>
<evidence type="ECO:0000313" key="14">
    <source>
        <dbReference type="EMBL" id="CAB0042666.1"/>
    </source>
</evidence>
<feature type="compositionally biased region" description="Low complexity" evidence="12">
    <location>
        <begin position="2077"/>
        <end position="2092"/>
    </location>
</feature>
<dbReference type="PANTHER" id="PTHR15722:SF7">
    <property type="entry name" value="INTRAFLAGELLAR TRANSPORT PROTEIN 140 HOMOLOG"/>
    <property type="match status" value="1"/>
</dbReference>
<dbReference type="GO" id="GO:0036064">
    <property type="term" value="C:ciliary basal body"/>
    <property type="evidence" value="ECO:0007669"/>
    <property type="project" value="TreeGrafter"/>
</dbReference>
<keyword evidence="3 10" id="KW-0554">One-carbon metabolism</keyword>
<dbReference type="Pfam" id="PF05221">
    <property type="entry name" value="AdoHcyase"/>
    <property type="match status" value="1"/>
</dbReference>
<dbReference type="PROSITE" id="PS00739">
    <property type="entry name" value="ADOHCYASE_2"/>
    <property type="match status" value="1"/>
</dbReference>
<evidence type="ECO:0000256" key="12">
    <source>
        <dbReference type="SAM" id="MobiDB-lite"/>
    </source>
</evidence>
<feature type="compositionally biased region" description="Pro residues" evidence="12">
    <location>
        <begin position="1714"/>
        <end position="1723"/>
    </location>
</feature>
<dbReference type="Pfam" id="PF24762">
    <property type="entry name" value="TPR_IF140-IFT172"/>
    <property type="match status" value="1"/>
</dbReference>
<comment type="subcellular location">
    <subcellularLocation>
        <location evidence="1">Cell projection</location>
        <location evidence="1">Cilium</location>
    </subcellularLocation>
</comment>
<evidence type="ECO:0000256" key="9">
    <source>
        <dbReference type="ARBA" id="ARBA00023273"/>
    </source>
</evidence>
<evidence type="ECO:0000256" key="10">
    <source>
        <dbReference type="RuleBase" id="RU000548"/>
    </source>
</evidence>
<dbReference type="InterPro" id="IPR020082">
    <property type="entry name" value="S-Ado-L-homoCys_hydrolase_CS"/>
</dbReference>
<dbReference type="Gene3D" id="3.40.50.1480">
    <property type="entry name" value="Adenosylhomocysteinase-like"/>
    <property type="match status" value="3"/>
</dbReference>
<keyword evidence="10" id="KW-0378">Hydrolase</keyword>
<organism evidence="14 15">
    <name type="scientific">Trichogramma brassicae</name>
    <dbReference type="NCBI Taxonomy" id="86971"/>
    <lineage>
        <taxon>Eukaryota</taxon>
        <taxon>Metazoa</taxon>
        <taxon>Ecdysozoa</taxon>
        <taxon>Arthropoda</taxon>
        <taxon>Hexapoda</taxon>
        <taxon>Insecta</taxon>
        <taxon>Pterygota</taxon>
        <taxon>Neoptera</taxon>
        <taxon>Endopterygota</taxon>
        <taxon>Hymenoptera</taxon>
        <taxon>Apocrita</taxon>
        <taxon>Proctotrupomorpha</taxon>
        <taxon>Chalcidoidea</taxon>
        <taxon>Trichogrammatidae</taxon>
        <taxon>Trichogramma</taxon>
    </lineage>
</organism>
<evidence type="ECO:0000256" key="1">
    <source>
        <dbReference type="ARBA" id="ARBA00004138"/>
    </source>
</evidence>
<keyword evidence="7 10" id="KW-0520">NAD</keyword>
<dbReference type="InterPro" id="IPR015943">
    <property type="entry name" value="WD40/YVTN_repeat-like_dom_sf"/>
</dbReference>
<dbReference type="Gene3D" id="2.130.10.10">
    <property type="entry name" value="YVTN repeat-like/Quinoprotein amine dehydrogenase"/>
    <property type="match status" value="2"/>
</dbReference>
<keyword evidence="4" id="KW-0853">WD repeat</keyword>
<dbReference type="UniPathway" id="UPA00314">
    <property type="reaction ID" value="UER00076"/>
</dbReference>
<feature type="region of interest" description="Disordered" evidence="12">
    <location>
        <begin position="1849"/>
        <end position="1921"/>
    </location>
</feature>
<dbReference type="SUPFAM" id="SSF48452">
    <property type="entry name" value="TPR-like"/>
    <property type="match status" value="1"/>
</dbReference>
<dbReference type="Pfam" id="PF23383">
    <property type="entry name" value="Beta-prop_IFT140_1st"/>
    <property type="match status" value="1"/>
</dbReference>
<feature type="region of interest" description="Disordered" evidence="12">
    <location>
        <begin position="1585"/>
        <end position="1627"/>
    </location>
</feature>